<dbReference type="Gene3D" id="3.40.50.1820">
    <property type="entry name" value="alpha/beta hydrolase"/>
    <property type="match status" value="1"/>
</dbReference>
<dbReference type="GO" id="GO:0016787">
    <property type="term" value="F:hydrolase activity"/>
    <property type="evidence" value="ECO:0007669"/>
    <property type="project" value="UniProtKB-KW"/>
</dbReference>
<evidence type="ECO:0000313" key="1">
    <source>
        <dbReference type="EMBL" id="TSJ41912.1"/>
    </source>
</evidence>
<accession>A0A556MQ02</accession>
<keyword evidence="1" id="KW-0378">Hydrolase</keyword>
<keyword evidence="2" id="KW-1185">Reference proteome</keyword>
<reference evidence="1 2" key="1">
    <citation type="submission" date="2019-07" db="EMBL/GenBank/DDBJ databases">
        <authorList>
            <person name="Huq M.A."/>
        </authorList>
    </citation>
    <scope>NUCLEOTIDE SEQUENCE [LARGE SCALE GENOMIC DNA]</scope>
    <source>
        <strain evidence="1 2">MAH-3</strain>
    </source>
</reference>
<dbReference type="AlphaFoldDB" id="A0A556MQ02"/>
<dbReference type="InterPro" id="IPR029058">
    <property type="entry name" value="AB_hydrolase_fold"/>
</dbReference>
<protein>
    <submittedName>
        <fullName evidence="1">Alpha/beta hydrolase</fullName>
    </submittedName>
</protein>
<dbReference type="SUPFAM" id="SSF53474">
    <property type="entry name" value="alpha/beta-Hydrolases"/>
    <property type="match status" value="1"/>
</dbReference>
<name>A0A556MQ02_9FLAO</name>
<evidence type="ECO:0000313" key="2">
    <source>
        <dbReference type="Proteomes" id="UP000316008"/>
    </source>
</evidence>
<gene>
    <name evidence="1" type="ORF">FO442_12530</name>
</gene>
<organism evidence="1 2">
    <name type="scientific">Fluviicola chungangensis</name>
    <dbReference type="NCBI Taxonomy" id="2597671"/>
    <lineage>
        <taxon>Bacteria</taxon>
        <taxon>Pseudomonadati</taxon>
        <taxon>Bacteroidota</taxon>
        <taxon>Flavobacteriia</taxon>
        <taxon>Flavobacteriales</taxon>
        <taxon>Crocinitomicaceae</taxon>
        <taxon>Fluviicola</taxon>
    </lineage>
</organism>
<comment type="caution">
    <text evidence="1">The sequence shown here is derived from an EMBL/GenBank/DDBJ whole genome shotgun (WGS) entry which is preliminary data.</text>
</comment>
<dbReference type="Proteomes" id="UP000316008">
    <property type="component" value="Unassembled WGS sequence"/>
</dbReference>
<dbReference type="EMBL" id="VLPL01000006">
    <property type="protein sequence ID" value="TSJ41912.1"/>
    <property type="molecule type" value="Genomic_DNA"/>
</dbReference>
<dbReference type="OrthoDB" id="9814760at2"/>
<sequence>MKRKKNRFYFVLAGIFALVIVAFASMSSEYEVVSTKIGIEKYEVLDSVRNRVVPYALYFLESKQPLKDSIRLVIFSHGYGSNYSRNYLNYSYLTKRLAKAGFWTLSIQHELLGDPLIPKEGIMQIVRMPFWIRGEENMLFVLQDFKKKHPNLKISSIDLIGHSNGGDMSVLAARDHPELIRKVITLDHLRMPLPVVSKPQFSSLRSTDKVADTLVIPSKEDCERYGIRIFQLKKITHNEMNDEGSRKQKKQIMGYIQKILEDRF</sequence>
<dbReference type="RefSeq" id="WP_144333546.1">
    <property type="nucleotide sequence ID" value="NZ_VLPL01000006.1"/>
</dbReference>
<proteinExistence type="predicted"/>